<feature type="compositionally biased region" description="Polar residues" evidence="1">
    <location>
        <begin position="1"/>
        <end position="14"/>
    </location>
</feature>
<evidence type="ECO:0000313" key="3">
    <source>
        <dbReference type="Proteomes" id="UP001265746"/>
    </source>
</evidence>
<accession>A0AAD9SKN6</accession>
<evidence type="ECO:0008006" key="4">
    <source>
        <dbReference type="Google" id="ProtNLM"/>
    </source>
</evidence>
<gene>
    <name evidence="2" type="ORF">N8I77_004320</name>
</gene>
<dbReference type="EMBL" id="JAUJFL010000002">
    <property type="protein sequence ID" value="KAK2610933.1"/>
    <property type="molecule type" value="Genomic_DNA"/>
</dbReference>
<proteinExistence type="predicted"/>
<comment type="caution">
    <text evidence="2">The sequence shown here is derived from an EMBL/GenBank/DDBJ whole genome shotgun (WGS) entry which is preliminary data.</text>
</comment>
<organism evidence="2 3">
    <name type="scientific">Phomopsis amygdali</name>
    <name type="common">Fusicoccum amygdali</name>
    <dbReference type="NCBI Taxonomy" id="1214568"/>
    <lineage>
        <taxon>Eukaryota</taxon>
        <taxon>Fungi</taxon>
        <taxon>Dikarya</taxon>
        <taxon>Ascomycota</taxon>
        <taxon>Pezizomycotina</taxon>
        <taxon>Sordariomycetes</taxon>
        <taxon>Sordariomycetidae</taxon>
        <taxon>Diaporthales</taxon>
        <taxon>Diaporthaceae</taxon>
        <taxon>Diaporthe</taxon>
    </lineage>
</organism>
<evidence type="ECO:0000256" key="1">
    <source>
        <dbReference type="SAM" id="MobiDB-lite"/>
    </source>
</evidence>
<reference evidence="2" key="1">
    <citation type="submission" date="2023-06" db="EMBL/GenBank/DDBJ databases">
        <authorList>
            <person name="Noh H."/>
        </authorList>
    </citation>
    <scope>NUCLEOTIDE SEQUENCE</scope>
    <source>
        <strain evidence="2">DUCC20226</strain>
    </source>
</reference>
<dbReference type="Proteomes" id="UP001265746">
    <property type="component" value="Unassembled WGS sequence"/>
</dbReference>
<feature type="region of interest" description="Disordered" evidence="1">
    <location>
        <begin position="1"/>
        <end position="41"/>
    </location>
</feature>
<protein>
    <recommendedName>
        <fullName evidence="4">Beta-xylosidase</fullName>
    </recommendedName>
</protein>
<sequence length="178" mass="20748">MTNWSNWPCNQGAAQQQQQPPPSPSQPRMPLDGSFDGSVGARRADRNDALEAKLRQMRLPLAPLVQLTSGQIHPSFPPTLLNFWLLTDAQLDELAHFYHQRTPCQWTRHYPCPITWQEGLSIEEKRRKIGKFIGLRGWNKCETPLHVKSEDEIIEEARQARLREDEDEAVRRKIPWYR</sequence>
<name>A0AAD9SKN6_PHOAM</name>
<dbReference type="AlphaFoldDB" id="A0AAD9SKN6"/>
<keyword evidence="3" id="KW-1185">Reference proteome</keyword>
<evidence type="ECO:0000313" key="2">
    <source>
        <dbReference type="EMBL" id="KAK2610933.1"/>
    </source>
</evidence>